<gene>
    <name evidence="1" type="ORF">AMOR_46950</name>
</gene>
<dbReference type="Pfam" id="PF09719">
    <property type="entry name" value="C_GCAxxG_C_C"/>
    <property type="match status" value="1"/>
</dbReference>
<organism evidence="1 2">
    <name type="scientific">Anaeromyxobacter oryzae</name>
    <dbReference type="NCBI Taxonomy" id="2918170"/>
    <lineage>
        <taxon>Bacteria</taxon>
        <taxon>Pseudomonadati</taxon>
        <taxon>Myxococcota</taxon>
        <taxon>Myxococcia</taxon>
        <taxon>Myxococcales</taxon>
        <taxon>Cystobacterineae</taxon>
        <taxon>Anaeromyxobacteraceae</taxon>
        <taxon>Anaeromyxobacter</taxon>
    </lineage>
</organism>
<reference evidence="2" key="1">
    <citation type="journal article" date="2022" name="Int. J. Syst. Evol. Microbiol.">
        <title>Anaeromyxobacter oryzae sp. nov., Anaeromyxobacter diazotrophicus sp. nov. and Anaeromyxobacter paludicola sp. nov., isolated from paddy soils.</title>
        <authorList>
            <person name="Itoh H."/>
            <person name="Xu Z."/>
            <person name="Mise K."/>
            <person name="Masuda Y."/>
            <person name="Ushijima N."/>
            <person name="Hayakawa C."/>
            <person name="Shiratori Y."/>
            <person name="Senoo K."/>
        </authorList>
    </citation>
    <scope>NUCLEOTIDE SEQUENCE [LARGE SCALE GENOMIC DNA]</scope>
    <source>
        <strain evidence="2">Red232</strain>
    </source>
</reference>
<dbReference type="InterPro" id="IPR036280">
    <property type="entry name" value="Multihaem_cyt_sf"/>
</dbReference>
<proteinExistence type="predicted"/>
<dbReference type="EMBL" id="AP025591">
    <property type="protein sequence ID" value="BDG05699.1"/>
    <property type="molecule type" value="Genomic_DNA"/>
</dbReference>
<dbReference type="InterPro" id="IPR010181">
    <property type="entry name" value="CGCAxxGCC_motif"/>
</dbReference>
<evidence type="ECO:0008006" key="3">
    <source>
        <dbReference type="Google" id="ProtNLM"/>
    </source>
</evidence>
<evidence type="ECO:0000313" key="1">
    <source>
        <dbReference type="EMBL" id="BDG05699.1"/>
    </source>
</evidence>
<evidence type="ECO:0000313" key="2">
    <source>
        <dbReference type="Proteomes" id="UP001162891"/>
    </source>
</evidence>
<dbReference type="Proteomes" id="UP001162891">
    <property type="component" value="Chromosome"/>
</dbReference>
<keyword evidence="2" id="KW-1185">Reference proteome</keyword>
<dbReference type="NCBIfam" id="TIGR01909">
    <property type="entry name" value="C_GCAxxG_C_C"/>
    <property type="match status" value="1"/>
</dbReference>
<name>A0ABM7X1N9_9BACT</name>
<dbReference type="SUPFAM" id="SSF48695">
    <property type="entry name" value="Multiheme cytochromes"/>
    <property type="match status" value="1"/>
</dbReference>
<accession>A0ABM7X1N9</accession>
<protein>
    <recommendedName>
        <fullName evidence="3">C_GCAxxG_C_C family protein</fullName>
    </recommendedName>
</protein>
<sequence length="127" mass="13327">MLGGFAEKYGMPLEHAVRTACAFGGGIAGTAQTCGAVNGALMVLGLAHATAEPGNGPARQNTYAATRTLLDRFRERHGSVNCRELLGVDIGTSEGRERAMRDGLFVTRCPVFVREAAVMTAELVCVG</sequence>